<dbReference type="InterPro" id="IPR056136">
    <property type="entry name" value="DUF7719"/>
</dbReference>
<evidence type="ECO:0000313" key="3">
    <source>
        <dbReference type="EMBL" id="OCF32941.1"/>
    </source>
</evidence>
<keyword evidence="4" id="KW-1185">Reference proteome</keyword>
<reference evidence="4" key="2">
    <citation type="submission" date="2013-12" db="EMBL/GenBank/DDBJ databases">
        <title>Evolution of pathogenesis and genome organization in the Tremellales.</title>
        <authorList>
            <person name="Cuomo C."/>
            <person name="Litvintseva A."/>
            <person name="Heitman J."/>
            <person name="Chen Y."/>
            <person name="Sun S."/>
            <person name="Springer D."/>
            <person name="Dromer F."/>
            <person name="Young S."/>
            <person name="Zeng Q."/>
            <person name="Chapman S."/>
            <person name="Gujja S."/>
            <person name="Saif S."/>
            <person name="Birren B."/>
        </authorList>
    </citation>
    <scope>NUCLEOTIDE SEQUENCE [LARGE SCALE GENOMIC DNA]</scope>
    <source>
        <strain evidence="4">BCC8398</strain>
    </source>
</reference>
<proteinExistence type="predicted"/>
<evidence type="ECO:0000259" key="2">
    <source>
        <dbReference type="Pfam" id="PF24841"/>
    </source>
</evidence>
<feature type="compositionally biased region" description="Low complexity" evidence="1">
    <location>
        <begin position="72"/>
        <end position="85"/>
    </location>
</feature>
<feature type="compositionally biased region" description="Acidic residues" evidence="1">
    <location>
        <begin position="1"/>
        <end position="12"/>
    </location>
</feature>
<sequence>MAIVEDLEDDVADPSSTSSASSKLKPSLTSRASTLENAEAQDGMRNRSRGNKFSADTHPDIPLAHPSVARQSGSGSTSSTAGISSQTPLVSISDLGLDPDLMRGTDLSESNSNVFTLKPGEEIPEHLLSSLHPLRGGVTGAGEEEVEVEVDEVFNTLILAIPFSFLYLLLDILVHLQYSHRPTWGVLAKHLITAIPTNRHPTHFATNPLLMASSIGSGCRLMWLVNKGSWSVVTEQAPSMGTLWILTIVQLPLSRAMIALAAVGGWLWYSGMKLIP</sequence>
<name>A0A1B9GPK7_9TREE</name>
<dbReference type="Pfam" id="PF24841">
    <property type="entry name" value="DUF7719"/>
    <property type="match status" value="1"/>
</dbReference>
<protein>
    <recommendedName>
        <fullName evidence="2">DUF7719 domain-containing protein</fullName>
    </recommendedName>
</protein>
<dbReference type="PANTHER" id="PTHR37846:SF1">
    <property type="entry name" value="DEACETYLASE-LIKE PROTEIN"/>
    <property type="match status" value="1"/>
</dbReference>
<reference evidence="3 4" key="1">
    <citation type="submission" date="2013-07" db="EMBL/GenBank/DDBJ databases">
        <title>The Genome Sequence of Cryptococcus heveanensis BCC8398.</title>
        <authorList>
            <consortium name="The Broad Institute Genome Sequencing Platform"/>
            <person name="Cuomo C."/>
            <person name="Litvintseva A."/>
            <person name="Chen Y."/>
            <person name="Heitman J."/>
            <person name="Sun S."/>
            <person name="Springer D."/>
            <person name="Dromer F."/>
            <person name="Young S.K."/>
            <person name="Zeng Q."/>
            <person name="Gargeya S."/>
            <person name="Fitzgerald M."/>
            <person name="Abouelleil A."/>
            <person name="Alvarado L."/>
            <person name="Berlin A.M."/>
            <person name="Chapman S.B."/>
            <person name="Dewar J."/>
            <person name="Goldberg J."/>
            <person name="Griggs A."/>
            <person name="Gujja S."/>
            <person name="Hansen M."/>
            <person name="Howarth C."/>
            <person name="Imamovic A."/>
            <person name="Larimer J."/>
            <person name="McCowan C."/>
            <person name="Murphy C."/>
            <person name="Pearson M."/>
            <person name="Priest M."/>
            <person name="Roberts A."/>
            <person name="Saif S."/>
            <person name="Shea T."/>
            <person name="Sykes S."/>
            <person name="Wortman J."/>
            <person name="Nusbaum C."/>
            <person name="Birren B."/>
        </authorList>
    </citation>
    <scope>NUCLEOTIDE SEQUENCE [LARGE SCALE GENOMIC DNA]</scope>
    <source>
        <strain evidence="3 4">BCC8398</strain>
    </source>
</reference>
<evidence type="ECO:0000313" key="4">
    <source>
        <dbReference type="Proteomes" id="UP000092666"/>
    </source>
</evidence>
<evidence type="ECO:0000256" key="1">
    <source>
        <dbReference type="SAM" id="MobiDB-lite"/>
    </source>
</evidence>
<dbReference type="PANTHER" id="PTHR37846">
    <property type="entry name" value="YALI0B21296P"/>
    <property type="match status" value="1"/>
</dbReference>
<accession>A0A1B9GPK7</accession>
<organism evidence="3 4">
    <name type="scientific">Kwoniella heveanensis BCC8398</name>
    <dbReference type="NCBI Taxonomy" id="1296120"/>
    <lineage>
        <taxon>Eukaryota</taxon>
        <taxon>Fungi</taxon>
        <taxon>Dikarya</taxon>
        <taxon>Basidiomycota</taxon>
        <taxon>Agaricomycotina</taxon>
        <taxon>Tremellomycetes</taxon>
        <taxon>Tremellales</taxon>
        <taxon>Cryptococcaceae</taxon>
        <taxon>Kwoniella</taxon>
    </lineage>
</organism>
<dbReference type="EMBL" id="KI669506">
    <property type="protein sequence ID" value="OCF32941.1"/>
    <property type="molecule type" value="Genomic_DNA"/>
</dbReference>
<feature type="region of interest" description="Disordered" evidence="1">
    <location>
        <begin position="1"/>
        <end position="85"/>
    </location>
</feature>
<dbReference type="AlphaFoldDB" id="A0A1B9GPK7"/>
<dbReference type="STRING" id="1296120.A0A1B9GPK7"/>
<dbReference type="OrthoDB" id="5597489at2759"/>
<dbReference type="Proteomes" id="UP000092666">
    <property type="component" value="Unassembled WGS sequence"/>
</dbReference>
<feature type="compositionally biased region" description="Low complexity" evidence="1">
    <location>
        <begin position="14"/>
        <end position="30"/>
    </location>
</feature>
<gene>
    <name evidence="3" type="ORF">I316_05278</name>
</gene>
<feature type="domain" description="DUF7719" evidence="2">
    <location>
        <begin position="209"/>
        <end position="273"/>
    </location>
</feature>